<keyword evidence="6" id="KW-0614">Plasmid</keyword>
<protein>
    <recommendedName>
        <fullName evidence="4">Phosphate-binding protein</fullName>
    </recommendedName>
</protein>
<comment type="similarity">
    <text evidence="1 4">Belongs to the PstS family.</text>
</comment>
<dbReference type="NCBIfam" id="TIGR02136">
    <property type="entry name" value="ptsS_2"/>
    <property type="match status" value="1"/>
</dbReference>
<dbReference type="PANTHER" id="PTHR30570:SF1">
    <property type="entry name" value="PHOSPHATE-BINDING PROTEIN PSTS"/>
    <property type="match status" value="1"/>
</dbReference>
<comment type="function">
    <text evidence="4">Involved in the system for phosphate transport across the cytoplasmic membrane.</text>
</comment>
<dbReference type="GO" id="GO:0007155">
    <property type="term" value="P:cell adhesion"/>
    <property type="evidence" value="ECO:0007669"/>
    <property type="project" value="UniProtKB-UniRule"/>
</dbReference>
<accession>A0A9P1NJY8</accession>
<dbReference type="PANTHER" id="PTHR30570">
    <property type="entry name" value="PERIPLASMIC PHOSPHATE BINDING COMPONENT OF PHOSPHATE ABC TRANSPORTER"/>
    <property type="match status" value="1"/>
</dbReference>
<name>A0A9P1NJY8_9VIBR</name>
<dbReference type="GO" id="GO:0005576">
    <property type="term" value="C:extracellular region"/>
    <property type="evidence" value="ECO:0007669"/>
    <property type="project" value="UniProtKB-SubCell"/>
</dbReference>
<dbReference type="Gene3D" id="3.40.190.10">
    <property type="entry name" value="Periplasmic binding protein-like II"/>
    <property type="match status" value="2"/>
</dbReference>
<dbReference type="SUPFAM" id="SSF53850">
    <property type="entry name" value="Periplasmic binding protein-like II"/>
    <property type="match status" value="1"/>
</dbReference>
<keyword evidence="4" id="KW-0964">Secreted</keyword>
<dbReference type="RefSeq" id="WP_013610296.1">
    <property type="nucleotide sequence ID" value="NC_015156.1"/>
</dbReference>
<geneLocation type="plasmid" evidence="6">
    <name>VIBNI_pA</name>
</geneLocation>
<reference evidence="6" key="1">
    <citation type="submission" date="2010-02" db="EMBL/GenBank/DDBJ databases">
        <authorList>
            <person name="Genoscope - CEA"/>
        </authorList>
    </citation>
    <scope>NUCLEOTIDE SEQUENCE</scope>
    <source>
        <plasmid evidence="6">VIBNI_pA</plasmid>
    </source>
</reference>
<evidence type="ECO:0000256" key="3">
    <source>
        <dbReference type="ARBA" id="ARBA00022729"/>
    </source>
</evidence>
<evidence type="ECO:0000259" key="5">
    <source>
        <dbReference type="Pfam" id="PF12849"/>
    </source>
</evidence>
<sequence length="331" mass="36885">MFIAQFFPRTTLSWFLLAGVTCGAYAKDLIKIEGSSTVYPITHQIAERYMLSEGTGTQVVVGISGTGGGFRKFCRGRTDVSNASRPMKANEKALCQENSIEYIELPVALDAITIVVNRNNDWLSALSLDDLKLLWEVGAQNSITTWRHLRPHYPAIPINLHGPGMDSGTYDYFVDVTLGGQKSRQDYRANEDDEAMVAEVAEDKNAMAFLGFAYYLKNQDKLKAVAISERGGVPTLPSVGSVTQGQYGSLSRPLFIYVNKTALEKRGSVRRFLELYFHPSNINGIVTRAGYIPLSSRMYSAVRQRLKNKVSGSVFDGHDMHDDFERFLVQQ</sequence>
<dbReference type="AlphaFoldDB" id="A0A9P1NJY8"/>
<organism evidence="6">
    <name type="scientific">Vibrio nigripulchritudo</name>
    <dbReference type="NCBI Taxonomy" id="28173"/>
    <lineage>
        <taxon>Bacteria</taxon>
        <taxon>Pseudomonadati</taxon>
        <taxon>Pseudomonadota</taxon>
        <taxon>Gammaproteobacteria</taxon>
        <taxon>Vibrionales</taxon>
        <taxon>Vibrionaceae</taxon>
        <taxon>Vibrio</taxon>
    </lineage>
</organism>
<dbReference type="GO" id="GO:0042301">
    <property type="term" value="F:phosphate ion binding"/>
    <property type="evidence" value="ECO:0007669"/>
    <property type="project" value="UniProtKB-UniRule"/>
</dbReference>
<dbReference type="EMBL" id="FP893246">
    <property type="protein sequence ID" value="CBJ93162.1"/>
    <property type="molecule type" value="Genomic_DNA"/>
</dbReference>
<dbReference type="GO" id="GO:0042597">
    <property type="term" value="C:periplasmic space"/>
    <property type="evidence" value="ECO:0007669"/>
    <property type="project" value="UniProtKB-SubCell"/>
</dbReference>
<dbReference type="InterPro" id="IPR011862">
    <property type="entry name" value="Phos-bd"/>
</dbReference>
<dbReference type="GO" id="GO:0006817">
    <property type="term" value="P:phosphate ion transport"/>
    <property type="evidence" value="ECO:0007669"/>
    <property type="project" value="UniProtKB-UniRule"/>
</dbReference>
<gene>
    <name evidence="6" type="ORF">VIBNI_0134</name>
</gene>
<evidence type="ECO:0000256" key="1">
    <source>
        <dbReference type="ARBA" id="ARBA00008725"/>
    </source>
</evidence>
<dbReference type="CDD" id="cd13654">
    <property type="entry name" value="PBP2_phosphate_like_2"/>
    <property type="match status" value="1"/>
</dbReference>
<proteinExistence type="inferred from homology"/>
<feature type="domain" description="PBP" evidence="5">
    <location>
        <begin position="28"/>
        <end position="274"/>
    </location>
</feature>
<evidence type="ECO:0000256" key="2">
    <source>
        <dbReference type="ARBA" id="ARBA00022448"/>
    </source>
</evidence>
<keyword evidence="3" id="KW-0732">Signal</keyword>
<evidence type="ECO:0000313" key="6">
    <source>
        <dbReference type="EMBL" id="CBJ93162.1"/>
    </source>
</evidence>
<keyword evidence="2 4" id="KW-0813">Transport</keyword>
<keyword evidence="4" id="KW-0574">Periplasm</keyword>
<dbReference type="Pfam" id="PF12849">
    <property type="entry name" value="PBP_like_2"/>
    <property type="match status" value="1"/>
</dbReference>
<evidence type="ECO:0000256" key="4">
    <source>
        <dbReference type="RuleBase" id="RU367119"/>
    </source>
</evidence>
<dbReference type="InterPro" id="IPR024370">
    <property type="entry name" value="PBP_domain"/>
</dbReference>
<comment type="subcellular location">
    <subcellularLocation>
        <location evidence="4">Periplasm</location>
    </subcellularLocation>
    <subcellularLocation>
        <location evidence="4">Secreted</location>
    </subcellularLocation>
</comment>
<keyword evidence="4" id="KW-0592">Phosphate transport</keyword>
<dbReference type="InterPro" id="IPR050811">
    <property type="entry name" value="Phosphate_ABC_transporter"/>
</dbReference>